<evidence type="ECO:0000256" key="5">
    <source>
        <dbReference type="SAM" id="Phobius"/>
    </source>
</evidence>
<name>A0A7U0QFU6_9STRA</name>
<sequence>MSMLISNNFFETNFKFILAEFFLVSSVLLLILFGAFFTVSLRYKFPLIQLPVVYLSLLVLFFTSILVLNNNYQTEFIFNSTFVFDTFSQNGKFLLLFFALVYMLIITAYLNLFKINSFEYVLLLLLSLFGHVLLCSAFDLLSLYLAIELQSLALYTLAAFNKKSAYSSEAALKYFILGAISSGFLLFGISLIYGISGTINFEELRILMSLNLLDVNLTKIAIVFLCSALLFKISAAPFHIWIADVYEGAPITSTVFFATIPKIAVFFVTVRLFYTSFITQPEFWQLIFCLSSLLSVFIGSFLALKQRKIKRLFAFSSISNTGYIILSLSSCNVEGVHSAIMYIIFYAITALGLWAVILSTSCTKNFQKVLTLTEFISNKANPFLALSVLIFMFSLAGIPPLMGFFTKFFVIVAAIHSKLFICSVVVILSSVISTFYYLRVLKIIYFERVLLQAHKNIVPKQVAFLISIASSGLLVCFFYPEIIWLISYNTAQTLFF</sequence>
<feature type="transmembrane region" description="Helical" evidence="5">
    <location>
        <begin position="16"/>
        <end position="40"/>
    </location>
</feature>
<keyword evidence="2 5" id="KW-0812">Transmembrane</keyword>
<comment type="subcellular location">
    <subcellularLocation>
        <location evidence="1">Membrane</location>
        <topology evidence="1">Multi-pass membrane protein</topology>
    </subcellularLocation>
</comment>
<feature type="transmembrane region" description="Helical" evidence="5">
    <location>
        <begin position="462"/>
        <end position="486"/>
    </location>
</feature>
<dbReference type="GO" id="GO:0008137">
    <property type="term" value="F:NADH dehydrogenase (ubiquinone) activity"/>
    <property type="evidence" value="ECO:0007669"/>
    <property type="project" value="InterPro"/>
</dbReference>
<dbReference type="RefSeq" id="YP_010152776.1">
    <property type="nucleotide sequence ID" value="NC_057169.1"/>
</dbReference>
<dbReference type="Pfam" id="PF00361">
    <property type="entry name" value="Proton_antipo_M"/>
    <property type="match status" value="1"/>
</dbReference>
<feature type="transmembrane region" description="Helical" evidence="5">
    <location>
        <begin position="383"/>
        <end position="402"/>
    </location>
</feature>
<dbReference type="GeneID" id="67154337"/>
<keyword evidence="7" id="KW-0496">Mitochondrion</keyword>
<dbReference type="InterPro" id="IPR010096">
    <property type="entry name" value="NADH-Q_OxRdtase_suN/2"/>
</dbReference>
<evidence type="ECO:0000256" key="3">
    <source>
        <dbReference type="ARBA" id="ARBA00022989"/>
    </source>
</evidence>
<feature type="transmembrane region" description="Helical" evidence="5">
    <location>
        <begin position="283"/>
        <end position="304"/>
    </location>
</feature>
<feature type="transmembrane region" description="Helical" evidence="5">
    <location>
        <begin position="220"/>
        <end position="243"/>
    </location>
</feature>
<proteinExistence type="inferred from homology"/>
<dbReference type="NCBIfam" id="TIGR01770">
    <property type="entry name" value="NDH_I_N"/>
    <property type="match status" value="1"/>
</dbReference>
<feature type="transmembrane region" description="Helical" evidence="5">
    <location>
        <begin position="92"/>
        <end position="110"/>
    </location>
</feature>
<feature type="transmembrane region" description="Helical" evidence="5">
    <location>
        <begin position="117"/>
        <end position="134"/>
    </location>
</feature>
<reference evidence="7" key="1">
    <citation type="journal article" date="2021" name="Genome Biol. Evol.">
        <title>Mitochondrial genome evolution in pelagophyte algae.</title>
        <authorList>
            <person name="Sibbald S.J."/>
            <person name="Lawton M."/>
            <person name="Archibald J.M."/>
        </authorList>
    </citation>
    <scope>NUCLEOTIDE SEQUENCE</scope>
    <source>
        <strain evidence="7">CCMP1510</strain>
    </source>
</reference>
<dbReference type="HAMAP" id="MF_00445">
    <property type="entry name" value="NDH1_NuoN_1"/>
    <property type="match status" value="1"/>
</dbReference>
<feature type="transmembrane region" description="Helical" evidence="5">
    <location>
        <begin position="340"/>
        <end position="362"/>
    </location>
</feature>
<feature type="domain" description="NADH:quinone oxidoreductase/Mrp antiporter transmembrane" evidence="6">
    <location>
        <begin position="138"/>
        <end position="433"/>
    </location>
</feature>
<feature type="transmembrane region" description="Helical" evidence="5">
    <location>
        <begin position="311"/>
        <end position="328"/>
    </location>
</feature>
<evidence type="ECO:0000256" key="1">
    <source>
        <dbReference type="ARBA" id="ARBA00004141"/>
    </source>
</evidence>
<dbReference type="InterPro" id="IPR001750">
    <property type="entry name" value="ND/Mrp_TM"/>
</dbReference>
<keyword evidence="4 5" id="KW-0472">Membrane</keyword>
<dbReference type="PANTHER" id="PTHR22773">
    <property type="entry name" value="NADH DEHYDROGENASE"/>
    <property type="match status" value="1"/>
</dbReference>
<dbReference type="AlphaFoldDB" id="A0A7U0QFU6"/>
<feature type="transmembrane region" description="Helical" evidence="5">
    <location>
        <begin position="52"/>
        <end position="72"/>
    </location>
</feature>
<evidence type="ECO:0000313" key="7">
    <source>
        <dbReference type="EMBL" id="QQW50424.1"/>
    </source>
</evidence>
<gene>
    <name evidence="7" type="primary">nad2</name>
</gene>
<evidence type="ECO:0000256" key="2">
    <source>
        <dbReference type="ARBA" id="ARBA00022692"/>
    </source>
</evidence>
<evidence type="ECO:0000259" key="6">
    <source>
        <dbReference type="Pfam" id="PF00361"/>
    </source>
</evidence>
<feature type="transmembrane region" description="Helical" evidence="5">
    <location>
        <begin position="255"/>
        <end position="277"/>
    </location>
</feature>
<accession>A0A7U0QFU6</accession>
<feature type="transmembrane region" description="Helical" evidence="5">
    <location>
        <begin position="172"/>
        <end position="195"/>
    </location>
</feature>
<organism evidence="7">
    <name type="scientific">Aureoumbra lagunensis</name>
    <dbReference type="NCBI Taxonomy" id="44058"/>
    <lineage>
        <taxon>Eukaryota</taxon>
        <taxon>Sar</taxon>
        <taxon>Stramenopiles</taxon>
        <taxon>Ochrophyta</taxon>
        <taxon>Pelagophyceae</taxon>
        <taxon>Pelagomonadales</taxon>
        <taxon>Aureoumbra</taxon>
    </lineage>
</organism>
<feature type="transmembrane region" description="Helical" evidence="5">
    <location>
        <begin position="408"/>
        <end position="441"/>
    </location>
</feature>
<dbReference type="GO" id="GO:0016020">
    <property type="term" value="C:membrane"/>
    <property type="evidence" value="ECO:0007669"/>
    <property type="project" value="UniProtKB-SubCell"/>
</dbReference>
<geneLocation type="mitochondrion" evidence="7"/>
<keyword evidence="3 5" id="KW-1133">Transmembrane helix</keyword>
<dbReference type="GO" id="GO:0042773">
    <property type="term" value="P:ATP synthesis coupled electron transport"/>
    <property type="evidence" value="ECO:0007669"/>
    <property type="project" value="InterPro"/>
</dbReference>
<dbReference type="EMBL" id="MW438350">
    <property type="protein sequence ID" value="QQW50424.1"/>
    <property type="molecule type" value="Genomic_DNA"/>
</dbReference>
<evidence type="ECO:0000256" key="4">
    <source>
        <dbReference type="ARBA" id="ARBA00023136"/>
    </source>
</evidence>
<protein>
    <submittedName>
        <fullName evidence="7">NADH dehydrogenase subunit 2</fullName>
    </submittedName>
</protein>